<dbReference type="Pfam" id="PF08238">
    <property type="entry name" value="Sel1"/>
    <property type="match status" value="1"/>
</dbReference>
<reference evidence="1" key="1">
    <citation type="journal article" date="2020" name="mSystems">
        <title>Genome- and Community-Level Interaction Insights into Carbon Utilization and Element Cycling Functions of Hydrothermarchaeota in Hydrothermal Sediment.</title>
        <authorList>
            <person name="Zhou Z."/>
            <person name="Liu Y."/>
            <person name="Xu W."/>
            <person name="Pan J."/>
            <person name="Luo Z.H."/>
            <person name="Li M."/>
        </authorList>
    </citation>
    <scope>NUCLEOTIDE SEQUENCE [LARGE SCALE GENOMIC DNA]</scope>
    <source>
        <strain evidence="1">SpSt-902</strain>
    </source>
</reference>
<name>A0A7C3LYX4_9BACT</name>
<sequence>MKERRIVRKDASPPRKALPLLLSAVLLALTGGMLCAGLLFSPSPAMGATCAPRKAALSGNAESQNLLGLAYIDGKQGCSQNSERGIRWLKKAAAGGSQNAIDNLCWAYGGGYMPDKSGNRVANPLLPVRPKDESYWCSKADVPF</sequence>
<dbReference type="EMBL" id="DTMM01000209">
    <property type="protein sequence ID" value="HFT94178.1"/>
    <property type="molecule type" value="Genomic_DNA"/>
</dbReference>
<proteinExistence type="predicted"/>
<accession>A0A7C3LYX4</accession>
<protein>
    <submittedName>
        <fullName evidence="1">Sel1 repeat family protein</fullName>
    </submittedName>
</protein>
<organism evidence="1">
    <name type="scientific">Leptospirillum ferriphilum</name>
    <dbReference type="NCBI Taxonomy" id="178606"/>
    <lineage>
        <taxon>Bacteria</taxon>
        <taxon>Pseudomonadati</taxon>
        <taxon>Nitrospirota</taxon>
        <taxon>Nitrospiria</taxon>
        <taxon>Nitrospirales</taxon>
        <taxon>Nitrospiraceae</taxon>
        <taxon>Leptospirillum</taxon>
    </lineage>
</organism>
<dbReference type="AlphaFoldDB" id="A0A7C3LYX4"/>
<evidence type="ECO:0000313" key="1">
    <source>
        <dbReference type="EMBL" id="HFT94178.1"/>
    </source>
</evidence>
<dbReference type="InterPro" id="IPR006597">
    <property type="entry name" value="Sel1-like"/>
</dbReference>
<dbReference type="SUPFAM" id="SSF81901">
    <property type="entry name" value="HCP-like"/>
    <property type="match status" value="1"/>
</dbReference>
<gene>
    <name evidence="1" type="ORF">ENX03_09690</name>
</gene>
<dbReference type="InterPro" id="IPR011990">
    <property type="entry name" value="TPR-like_helical_dom_sf"/>
</dbReference>
<dbReference type="Gene3D" id="1.25.40.10">
    <property type="entry name" value="Tetratricopeptide repeat domain"/>
    <property type="match status" value="1"/>
</dbReference>
<comment type="caution">
    <text evidence="1">The sequence shown here is derived from an EMBL/GenBank/DDBJ whole genome shotgun (WGS) entry which is preliminary data.</text>
</comment>
<dbReference type="SMART" id="SM00671">
    <property type="entry name" value="SEL1"/>
    <property type="match status" value="1"/>
</dbReference>